<feature type="region of interest" description="Disordered" evidence="1">
    <location>
        <begin position="388"/>
        <end position="422"/>
    </location>
</feature>
<dbReference type="InterPro" id="IPR007321">
    <property type="entry name" value="Transposase_28"/>
</dbReference>
<reference evidence="3 4" key="1">
    <citation type="journal article" date="2023" name="G3 (Bethesda)">
        <title>A haplotype-resolved chromosome-scale genome for Quercus rubra L. provides insights into the genetics of adaptive traits for red oak species.</title>
        <authorList>
            <person name="Kapoor B."/>
            <person name="Jenkins J."/>
            <person name="Schmutz J."/>
            <person name="Zhebentyayeva T."/>
            <person name="Kuelheim C."/>
            <person name="Coggeshall M."/>
            <person name="Heim C."/>
            <person name="Lasky J.R."/>
            <person name="Leites L."/>
            <person name="Islam-Faridi N."/>
            <person name="Romero-Severson J."/>
            <person name="DeLeo V.L."/>
            <person name="Lucas S.M."/>
            <person name="Lazic D."/>
            <person name="Gailing O."/>
            <person name="Carlson J."/>
            <person name="Staton M."/>
        </authorList>
    </citation>
    <scope>NUCLEOTIDE SEQUENCE [LARGE SCALE GENOMIC DNA]</scope>
    <source>
        <strain evidence="3">Pseudo-F2</strain>
    </source>
</reference>
<feature type="compositionally biased region" description="Basic and acidic residues" evidence="1">
    <location>
        <begin position="388"/>
        <end position="399"/>
    </location>
</feature>
<evidence type="ECO:0000256" key="1">
    <source>
        <dbReference type="SAM" id="MobiDB-lite"/>
    </source>
</evidence>
<comment type="caution">
    <text evidence="3">The sequence shown here is derived from an EMBL/GenBank/DDBJ whole genome shotgun (WGS) entry which is preliminary data.</text>
</comment>
<evidence type="ECO:0000313" key="3">
    <source>
        <dbReference type="EMBL" id="KAK4595539.1"/>
    </source>
</evidence>
<accession>A0AAN7IZU7</accession>
<feature type="compositionally biased region" description="Low complexity" evidence="1">
    <location>
        <begin position="111"/>
        <end position="121"/>
    </location>
</feature>
<dbReference type="AlphaFoldDB" id="A0AAN7IZU7"/>
<feature type="region of interest" description="Disordered" evidence="1">
    <location>
        <begin position="95"/>
        <end position="121"/>
    </location>
</feature>
<protein>
    <recommendedName>
        <fullName evidence="2">Transposase (putative) gypsy type domain-containing protein</fullName>
    </recommendedName>
</protein>
<sequence>MVGYSEVERTSPSVAFLFAHLRALLESSTNLLGALSPNSSYPLIEGFFLSGSGLGLVLGDLYPLLLKSQIWFKSVREVLRREIMGFEVGSGDLERGTSSNVGGEGTEVDTATSAPSSSHPPALSIARPFHALKEKFSLKIEVFSKFKDRFQFPEGTRARLPRKHEKACVFAHGEVFFYEAAFPCGLRFPVHPFIMELLHYLNLAPGQLMPNLWRIVISCMVIWTTIVDGDMLTINEFTHLYRLKESKEFGYYEFIPWDRKSRLAADLPLFFRYWKSRYFFMSGDGWETLSDDFWGVVPRLLHRWETPLLAKERLELESKFNERVQATVEYVRTIDDFDELIDPRTLARHCLGPEPSFYVLSILDWEEKKREEEEPLSNIGQRKLRFTDKEKEKEKEAVERGLSTPALGLEEGQAASPGVSVEEVARPLKMQRVGSKGKEKIGSSV</sequence>
<dbReference type="EMBL" id="JAXUIC010000003">
    <property type="protein sequence ID" value="KAK4595539.1"/>
    <property type="molecule type" value="Genomic_DNA"/>
</dbReference>
<dbReference type="Pfam" id="PF04195">
    <property type="entry name" value="Transposase_28"/>
    <property type="match status" value="1"/>
</dbReference>
<evidence type="ECO:0000259" key="2">
    <source>
        <dbReference type="Pfam" id="PF04195"/>
    </source>
</evidence>
<gene>
    <name evidence="3" type="ORF">RGQ29_013852</name>
</gene>
<organism evidence="3 4">
    <name type="scientific">Quercus rubra</name>
    <name type="common">Northern red oak</name>
    <name type="synonym">Quercus borealis</name>
    <dbReference type="NCBI Taxonomy" id="3512"/>
    <lineage>
        <taxon>Eukaryota</taxon>
        <taxon>Viridiplantae</taxon>
        <taxon>Streptophyta</taxon>
        <taxon>Embryophyta</taxon>
        <taxon>Tracheophyta</taxon>
        <taxon>Spermatophyta</taxon>
        <taxon>Magnoliopsida</taxon>
        <taxon>eudicotyledons</taxon>
        <taxon>Gunneridae</taxon>
        <taxon>Pentapetalae</taxon>
        <taxon>rosids</taxon>
        <taxon>fabids</taxon>
        <taxon>Fagales</taxon>
        <taxon>Fagaceae</taxon>
        <taxon>Quercus</taxon>
    </lineage>
</organism>
<dbReference type="Proteomes" id="UP001324115">
    <property type="component" value="Unassembled WGS sequence"/>
</dbReference>
<evidence type="ECO:0000313" key="4">
    <source>
        <dbReference type="Proteomes" id="UP001324115"/>
    </source>
</evidence>
<name>A0AAN7IZU7_QUERU</name>
<keyword evidence="4" id="KW-1185">Reference proteome</keyword>
<proteinExistence type="predicted"/>
<feature type="domain" description="Transposase (putative) gypsy type" evidence="2">
    <location>
        <begin position="176"/>
        <end position="244"/>
    </location>
</feature>